<evidence type="ECO:0000256" key="17">
    <source>
        <dbReference type="RuleBase" id="RU004335"/>
    </source>
</evidence>
<evidence type="ECO:0000256" key="8">
    <source>
        <dbReference type="ARBA" id="ARBA00022801"/>
    </source>
</evidence>
<dbReference type="GO" id="GO:0098552">
    <property type="term" value="C:side of membrane"/>
    <property type="evidence" value="ECO:0007669"/>
    <property type="project" value="UniProtKB-KW"/>
</dbReference>
<keyword evidence="13" id="KW-0449">Lipoprotein</keyword>
<keyword evidence="14 18" id="KW-0326">Glycosidase</keyword>
<gene>
    <name evidence="22" type="ORF">MANES_08G073400v8</name>
</gene>
<dbReference type="InterPro" id="IPR000490">
    <property type="entry name" value="Glyco_hydro_17"/>
</dbReference>
<evidence type="ECO:0000256" key="16">
    <source>
        <dbReference type="ARBA" id="ARBA00033417"/>
    </source>
</evidence>
<dbReference type="STRING" id="3983.A0A2C9VFT4"/>
<dbReference type="PROSITE" id="PS00587">
    <property type="entry name" value="GLYCOSYL_HYDROL_F17"/>
    <property type="match status" value="1"/>
</dbReference>
<evidence type="ECO:0000313" key="23">
    <source>
        <dbReference type="Proteomes" id="UP000091857"/>
    </source>
</evidence>
<evidence type="ECO:0000256" key="4">
    <source>
        <dbReference type="ARBA" id="ARBA00012780"/>
    </source>
</evidence>
<evidence type="ECO:0000256" key="6">
    <source>
        <dbReference type="ARBA" id="ARBA00022622"/>
    </source>
</evidence>
<dbReference type="Pfam" id="PF07983">
    <property type="entry name" value="X8"/>
    <property type="match status" value="1"/>
</dbReference>
<dbReference type="Gene3D" id="3.20.20.80">
    <property type="entry name" value="Glycosidases"/>
    <property type="match status" value="1"/>
</dbReference>
<dbReference type="Gramene" id="Manes.08G073400.1.v8.1">
    <property type="protein sequence ID" value="Manes.08G073400.1.v8.1.CDS"/>
    <property type="gene ID" value="Manes.08G073400.v8.1"/>
</dbReference>
<evidence type="ECO:0000256" key="15">
    <source>
        <dbReference type="ARBA" id="ARBA00033335"/>
    </source>
</evidence>
<dbReference type="Proteomes" id="UP000091857">
    <property type="component" value="Chromosome 8"/>
</dbReference>
<evidence type="ECO:0000256" key="19">
    <source>
        <dbReference type="SAM" id="Phobius"/>
    </source>
</evidence>
<keyword evidence="12" id="KW-0325">Glycoprotein</keyword>
<keyword evidence="8 18" id="KW-0378">Hydrolase</keyword>
<evidence type="ECO:0000256" key="20">
    <source>
        <dbReference type="SAM" id="SignalP"/>
    </source>
</evidence>
<evidence type="ECO:0000256" key="10">
    <source>
        <dbReference type="ARBA" id="ARBA00023136"/>
    </source>
</evidence>
<evidence type="ECO:0000256" key="13">
    <source>
        <dbReference type="ARBA" id="ARBA00023288"/>
    </source>
</evidence>
<dbReference type="OMA" id="GCILMLW"/>
<evidence type="ECO:0000256" key="18">
    <source>
        <dbReference type="RuleBase" id="RU004336"/>
    </source>
</evidence>
<comment type="catalytic activity">
    <reaction evidence="1">
        <text>Hydrolysis of (1-&gt;3)-beta-D-glucosidic linkages in (1-&gt;3)-beta-D-glucans.</text>
        <dbReference type="EC" id="3.2.1.39"/>
    </reaction>
</comment>
<evidence type="ECO:0000256" key="5">
    <source>
        <dbReference type="ARBA" id="ARBA00022475"/>
    </source>
</evidence>
<evidence type="ECO:0000256" key="7">
    <source>
        <dbReference type="ARBA" id="ARBA00022729"/>
    </source>
</evidence>
<dbReference type="SUPFAM" id="SSF51445">
    <property type="entry name" value="(Trans)glycosidases"/>
    <property type="match status" value="1"/>
</dbReference>
<dbReference type="GO" id="GO:0005975">
    <property type="term" value="P:carbohydrate metabolic process"/>
    <property type="evidence" value="ECO:0007669"/>
    <property type="project" value="InterPro"/>
</dbReference>
<evidence type="ECO:0000259" key="21">
    <source>
        <dbReference type="SMART" id="SM00768"/>
    </source>
</evidence>
<evidence type="ECO:0000256" key="9">
    <source>
        <dbReference type="ARBA" id="ARBA00022821"/>
    </source>
</evidence>
<comment type="caution">
    <text evidence="22">The sequence shown here is derived from an EMBL/GenBank/DDBJ whole genome shotgun (WGS) entry which is preliminary data.</text>
</comment>
<dbReference type="EMBL" id="CM004394">
    <property type="protein sequence ID" value="OAY43475.1"/>
    <property type="molecule type" value="Genomic_DNA"/>
</dbReference>
<feature type="domain" description="X8" evidence="21">
    <location>
        <begin position="364"/>
        <end position="446"/>
    </location>
</feature>
<feature type="transmembrane region" description="Helical" evidence="19">
    <location>
        <begin position="461"/>
        <end position="479"/>
    </location>
</feature>
<dbReference type="OrthoDB" id="421038at2759"/>
<evidence type="ECO:0000256" key="11">
    <source>
        <dbReference type="ARBA" id="ARBA00023157"/>
    </source>
</evidence>
<sequence length="480" mass="51949">MSGFSAAFLYLLVLVSGSCLVAESAIGVNWGTLSFRKLKPSTVVDLLKDNKIEKVKLFDADPDVLRALMGSGIQVMVGIPNEMLAAISSSTAVSDLWVRQNVSRYVVKDGVDIRYVAVGNEPFLSSYSGQFQSYVVPALQNLQQSLAKANLSGYVKLVVPCNADAYESSLPSQGAFRSDLTEIMTQLVSFLNSNGSPFVVNIYPFLSLYGSTDFPQDYAFFEGTAHSVTDGPNVYYNAFDGNFDTLVSALNKLGYGQMPIVIGEVGWPTDGAISANLTAARVFNQGLIDHVLSKQGTPLRPGAPPMDIYLFSLLDEGAKSTLPGNFERHWGVFSFDGQAKYPLNLGLGNKLLKNAKNVEYLPSRWCVADPTKDLSGVTNHMRIACNFADCTTLNYGGSCNGIGAKGNISFAFNSYYQLQDQNAQSCDFDGLGMVTFLDPSVGDCRFLVGVTDTGSSGFGTGPRWIIIWILIIGGMWVFLI</sequence>
<keyword evidence="23" id="KW-1185">Reference proteome</keyword>
<keyword evidence="6" id="KW-0336">GPI-anchor</keyword>
<dbReference type="AlphaFoldDB" id="A0A2C9VFT4"/>
<keyword evidence="10 19" id="KW-0472">Membrane</keyword>
<organism evidence="22 23">
    <name type="scientific">Manihot esculenta</name>
    <name type="common">Cassava</name>
    <name type="synonym">Jatropha manihot</name>
    <dbReference type="NCBI Taxonomy" id="3983"/>
    <lineage>
        <taxon>Eukaryota</taxon>
        <taxon>Viridiplantae</taxon>
        <taxon>Streptophyta</taxon>
        <taxon>Embryophyta</taxon>
        <taxon>Tracheophyta</taxon>
        <taxon>Spermatophyta</taxon>
        <taxon>Magnoliopsida</taxon>
        <taxon>eudicotyledons</taxon>
        <taxon>Gunneridae</taxon>
        <taxon>Pentapetalae</taxon>
        <taxon>rosids</taxon>
        <taxon>fabids</taxon>
        <taxon>Malpighiales</taxon>
        <taxon>Euphorbiaceae</taxon>
        <taxon>Crotonoideae</taxon>
        <taxon>Manihoteae</taxon>
        <taxon>Manihot</taxon>
    </lineage>
</organism>
<reference evidence="23" key="1">
    <citation type="journal article" date="2016" name="Nat. Biotechnol.">
        <title>Sequencing wild and cultivated cassava and related species reveals extensive interspecific hybridization and genetic diversity.</title>
        <authorList>
            <person name="Bredeson J.V."/>
            <person name="Lyons J.B."/>
            <person name="Prochnik S.E."/>
            <person name="Wu G.A."/>
            <person name="Ha C.M."/>
            <person name="Edsinger-Gonzales E."/>
            <person name="Grimwood J."/>
            <person name="Schmutz J."/>
            <person name="Rabbi I.Y."/>
            <person name="Egesi C."/>
            <person name="Nauluvula P."/>
            <person name="Lebot V."/>
            <person name="Ndunguru J."/>
            <person name="Mkamilo G."/>
            <person name="Bart R.S."/>
            <person name="Setter T.L."/>
            <person name="Gleadow R.M."/>
            <person name="Kulakow P."/>
            <person name="Ferguson M.E."/>
            <person name="Rounsley S."/>
            <person name="Rokhsar D.S."/>
        </authorList>
    </citation>
    <scope>NUCLEOTIDE SEQUENCE [LARGE SCALE GENOMIC DNA]</scope>
    <source>
        <strain evidence="23">cv. AM560-2</strain>
    </source>
</reference>
<keyword evidence="7 20" id="KW-0732">Signal</keyword>
<dbReference type="GO" id="GO:0042973">
    <property type="term" value="F:glucan endo-1,3-beta-D-glucosidase activity"/>
    <property type="evidence" value="ECO:0007669"/>
    <property type="project" value="UniProtKB-EC"/>
</dbReference>
<accession>A0A2C9VFT4</accession>
<evidence type="ECO:0000256" key="1">
    <source>
        <dbReference type="ARBA" id="ARBA00000382"/>
    </source>
</evidence>
<dbReference type="FunFam" id="3.20.20.80:FF:000008">
    <property type="entry name" value="Glucan endo-1,3-beta-glucosidase 5"/>
    <property type="match status" value="1"/>
</dbReference>
<dbReference type="Pfam" id="PF00332">
    <property type="entry name" value="Glyco_hydro_17"/>
    <property type="match status" value="1"/>
</dbReference>
<comment type="subcellular location">
    <subcellularLocation>
        <location evidence="2">Cell membrane</location>
        <topology evidence="2">Lipid-anchor</topology>
        <topology evidence="2">GPI-anchor</topology>
    </subcellularLocation>
</comment>
<keyword evidence="11" id="KW-1015">Disulfide bond</keyword>
<keyword evidence="5" id="KW-1003">Cell membrane</keyword>
<feature type="signal peptide" evidence="20">
    <location>
        <begin position="1"/>
        <end position="17"/>
    </location>
</feature>
<dbReference type="EC" id="3.2.1.39" evidence="4"/>
<keyword evidence="9" id="KW-0611">Plant defense</keyword>
<dbReference type="InterPro" id="IPR017853">
    <property type="entry name" value="GH"/>
</dbReference>
<comment type="similarity">
    <text evidence="3 17">Belongs to the glycosyl hydrolase 17 family.</text>
</comment>
<dbReference type="SMART" id="SM00768">
    <property type="entry name" value="X8"/>
    <property type="match status" value="1"/>
</dbReference>
<dbReference type="Gene3D" id="1.20.58.1040">
    <property type="match status" value="1"/>
</dbReference>
<dbReference type="InterPro" id="IPR044965">
    <property type="entry name" value="Glyco_hydro_17_plant"/>
</dbReference>
<evidence type="ECO:0000256" key="12">
    <source>
        <dbReference type="ARBA" id="ARBA00023180"/>
    </source>
</evidence>
<dbReference type="InterPro" id="IPR012946">
    <property type="entry name" value="X8"/>
</dbReference>
<dbReference type="PANTHER" id="PTHR32227">
    <property type="entry name" value="GLUCAN ENDO-1,3-BETA-GLUCOSIDASE BG1-RELATED-RELATED"/>
    <property type="match status" value="1"/>
</dbReference>
<dbReference type="FunFam" id="1.20.58.1040:FF:000002">
    <property type="entry name" value="Glucan endo-1,3-beta-glucosidase 8"/>
    <property type="match status" value="1"/>
</dbReference>
<evidence type="ECO:0000256" key="3">
    <source>
        <dbReference type="ARBA" id="ARBA00008773"/>
    </source>
</evidence>
<evidence type="ECO:0000256" key="14">
    <source>
        <dbReference type="ARBA" id="ARBA00023295"/>
    </source>
</evidence>
<dbReference type="GO" id="GO:0005886">
    <property type="term" value="C:plasma membrane"/>
    <property type="evidence" value="ECO:0000318"/>
    <property type="project" value="GO_Central"/>
</dbReference>
<evidence type="ECO:0000256" key="2">
    <source>
        <dbReference type="ARBA" id="ARBA00004609"/>
    </source>
</evidence>
<name>A0A2C9VFT4_MANES</name>
<protein>
    <recommendedName>
        <fullName evidence="4">glucan endo-1,3-beta-D-glucosidase</fullName>
        <ecNumber evidence="4">3.2.1.39</ecNumber>
    </recommendedName>
    <alternativeName>
        <fullName evidence="15">(1-&gt;3)-beta-glucan endohydrolase</fullName>
    </alternativeName>
    <alternativeName>
        <fullName evidence="16">Beta-1,3-endoglucanase</fullName>
    </alternativeName>
</protein>
<feature type="chain" id="PRO_5012338589" description="glucan endo-1,3-beta-D-glucosidase" evidence="20">
    <location>
        <begin position="18"/>
        <end position="480"/>
    </location>
</feature>
<keyword evidence="19" id="KW-0812">Transmembrane</keyword>
<proteinExistence type="inferred from homology"/>
<dbReference type="GO" id="GO:0006952">
    <property type="term" value="P:defense response"/>
    <property type="evidence" value="ECO:0007669"/>
    <property type="project" value="UniProtKB-KW"/>
</dbReference>
<evidence type="ECO:0000313" key="22">
    <source>
        <dbReference type="EMBL" id="OAY43475.1"/>
    </source>
</evidence>
<keyword evidence="19" id="KW-1133">Transmembrane helix</keyword>